<protein>
    <submittedName>
        <fullName evidence="2">Uncharacterized protein</fullName>
    </submittedName>
</protein>
<gene>
    <name evidence="2" type="ORF">JKJ07_10505</name>
</gene>
<evidence type="ECO:0000313" key="3">
    <source>
        <dbReference type="Proteomes" id="UP000598996"/>
    </source>
</evidence>
<evidence type="ECO:0000313" key="2">
    <source>
        <dbReference type="EMBL" id="MBL7254742.1"/>
    </source>
</evidence>
<dbReference type="Proteomes" id="UP000598996">
    <property type="component" value="Unassembled WGS sequence"/>
</dbReference>
<name>A0ABS1VLU2_9ACTN</name>
<dbReference type="RefSeq" id="WP_202991259.1">
    <property type="nucleotide sequence ID" value="NZ_JAENHO010000003.1"/>
</dbReference>
<accession>A0ABS1VLU2</accession>
<evidence type="ECO:0000256" key="1">
    <source>
        <dbReference type="SAM" id="MobiDB-lite"/>
    </source>
</evidence>
<organism evidence="2 3">
    <name type="scientific">Paractinoplanes lichenicola</name>
    <dbReference type="NCBI Taxonomy" id="2802976"/>
    <lineage>
        <taxon>Bacteria</taxon>
        <taxon>Bacillati</taxon>
        <taxon>Actinomycetota</taxon>
        <taxon>Actinomycetes</taxon>
        <taxon>Micromonosporales</taxon>
        <taxon>Micromonosporaceae</taxon>
        <taxon>Paractinoplanes</taxon>
    </lineage>
</organism>
<proteinExistence type="predicted"/>
<sequence length="534" mass="57430">MSFTITGTARADEPAAPPSVTESPAPAPAAADCTKLEPGRLGNLTAEQINTVVIPPGGTGCTDVHLPAGRYYLQVRGAGVAHSGWVFRADESRLCPAPRGSLWECTVRAEDDYQVRINNTSATDTMTYRVAAIRQDPADCTTRISTDWNAPRVALPQTDELEAHCVRFAATNGENILGFSQSGNVHVYDLDNVGACGWPLRYNPPCQIRATGDYVAMAVANPTKPDNEIQIRSLTSRAGCPELSPGMLGDPTADPLNGIRCRTIHVPTAGKYRITNTTATGASRTLIALEGTESLGSSACNHTYWIPADGVCEFTKAGTFTLVASGDTSSLPEDVPYSVTFTHDEPFVCKEIGIFGLPEPAQKGTFTKAGEVHCYEFTRADPAATDVLFPPSATGVARPEYEKVPSPRSGYTRVLFTAPAAGDYKFVLQYKRTMAYCQPWNEEVVAEFSADQFTRCFRMPQYITPAQLTTTIEKLSGSGALEVHVNRDGWNFCPGNDTEFTCATGNSEAPALVLVGDAEPATYRITRTPTTPVS</sequence>
<reference evidence="2 3" key="1">
    <citation type="submission" date="2021-01" db="EMBL/GenBank/DDBJ databases">
        <title>Actinoplanes sp. nov. LDG1-01 isolated from lichen.</title>
        <authorList>
            <person name="Saeng-In P."/>
            <person name="Phongsopitanun W."/>
            <person name="Kanchanasin P."/>
            <person name="Yuki M."/>
            <person name="Kudo T."/>
            <person name="Ohkuma M."/>
            <person name="Tanasupawat S."/>
        </authorList>
    </citation>
    <scope>NUCLEOTIDE SEQUENCE [LARGE SCALE GENOMIC DNA]</scope>
    <source>
        <strain evidence="2 3">LDG1-01</strain>
    </source>
</reference>
<feature type="region of interest" description="Disordered" evidence="1">
    <location>
        <begin position="1"/>
        <end position="31"/>
    </location>
</feature>
<keyword evidence="3" id="KW-1185">Reference proteome</keyword>
<dbReference type="EMBL" id="JAENHO010000003">
    <property type="protein sequence ID" value="MBL7254742.1"/>
    <property type="molecule type" value="Genomic_DNA"/>
</dbReference>
<comment type="caution">
    <text evidence="2">The sequence shown here is derived from an EMBL/GenBank/DDBJ whole genome shotgun (WGS) entry which is preliminary data.</text>
</comment>